<comment type="cofactor">
    <cofactor evidence="1">
        <name>[4Fe-4S] cluster</name>
        <dbReference type="ChEBI" id="CHEBI:49883"/>
    </cofactor>
</comment>
<dbReference type="InterPro" id="IPR014013">
    <property type="entry name" value="Helic_SF1/SF2_ATP-bd_DinG/Rad3"/>
</dbReference>
<keyword evidence="5" id="KW-0547">Nucleotide-binding</keyword>
<keyword evidence="11" id="KW-0413">Isomerase</keyword>
<dbReference type="GO" id="GO:0051536">
    <property type="term" value="F:iron-sulfur cluster binding"/>
    <property type="evidence" value="ECO:0007669"/>
    <property type="project" value="UniProtKB-KW"/>
</dbReference>
<evidence type="ECO:0000256" key="13">
    <source>
        <dbReference type="SAM" id="MobiDB-lite"/>
    </source>
</evidence>
<evidence type="ECO:0000256" key="3">
    <source>
        <dbReference type="ARBA" id="ARBA00008435"/>
    </source>
</evidence>
<dbReference type="SUPFAM" id="SSF52540">
    <property type="entry name" value="P-loop containing nucleoside triphosphate hydrolases"/>
    <property type="match status" value="1"/>
</dbReference>
<feature type="region of interest" description="Disordered" evidence="13">
    <location>
        <begin position="172"/>
        <end position="205"/>
    </location>
</feature>
<evidence type="ECO:0000256" key="4">
    <source>
        <dbReference type="ARBA" id="ARBA00022723"/>
    </source>
</evidence>
<evidence type="ECO:0000256" key="1">
    <source>
        <dbReference type="ARBA" id="ARBA00001966"/>
    </source>
</evidence>
<comment type="similarity">
    <text evidence="3">Belongs to the DEAD box helicase family. DEAH subfamily. DDX11/CHL1 sub-subfamily.</text>
</comment>
<evidence type="ECO:0000256" key="10">
    <source>
        <dbReference type="ARBA" id="ARBA00023014"/>
    </source>
</evidence>
<dbReference type="SMART" id="SM00491">
    <property type="entry name" value="HELICc2"/>
    <property type="match status" value="1"/>
</dbReference>
<keyword evidence="8" id="KW-0067">ATP-binding</keyword>
<evidence type="ECO:0000313" key="16">
    <source>
        <dbReference type="Proteomes" id="UP001642360"/>
    </source>
</evidence>
<feature type="region of interest" description="Disordered" evidence="13">
    <location>
        <begin position="129"/>
        <end position="156"/>
    </location>
</feature>
<proteinExistence type="inferred from homology"/>
<dbReference type="Proteomes" id="UP001642360">
    <property type="component" value="Unassembled WGS sequence"/>
</dbReference>
<dbReference type="PANTHER" id="PTHR11472">
    <property type="entry name" value="DNA REPAIR DEAD HELICASE RAD3/XP-D SUBFAMILY MEMBER"/>
    <property type="match status" value="1"/>
</dbReference>
<evidence type="ECO:0000256" key="2">
    <source>
        <dbReference type="ARBA" id="ARBA00004123"/>
    </source>
</evidence>
<dbReference type="EMBL" id="CAUOFW020006391">
    <property type="protein sequence ID" value="CAK9174607.1"/>
    <property type="molecule type" value="Genomic_DNA"/>
</dbReference>
<evidence type="ECO:0000256" key="11">
    <source>
        <dbReference type="ARBA" id="ARBA00023235"/>
    </source>
</evidence>
<dbReference type="InterPro" id="IPR013020">
    <property type="entry name" value="Rad3/Chl1-like"/>
</dbReference>
<feature type="domain" description="Helicase ATP-binding" evidence="14">
    <location>
        <begin position="6"/>
        <end position="439"/>
    </location>
</feature>
<dbReference type="InterPro" id="IPR010614">
    <property type="entry name" value="RAD3-like_helicase_DEAD"/>
</dbReference>
<dbReference type="FunFam" id="3.40.50.300:FF:001791">
    <property type="entry name" value="RAD3-like DNA-binding helicase protein"/>
    <property type="match status" value="1"/>
</dbReference>
<dbReference type="GO" id="GO:0005524">
    <property type="term" value="F:ATP binding"/>
    <property type="evidence" value="ECO:0007669"/>
    <property type="project" value="UniProtKB-KW"/>
</dbReference>
<organism evidence="15 16">
    <name type="scientific">Ilex paraguariensis</name>
    <name type="common">yerba mate</name>
    <dbReference type="NCBI Taxonomy" id="185542"/>
    <lineage>
        <taxon>Eukaryota</taxon>
        <taxon>Viridiplantae</taxon>
        <taxon>Streptophyta</taxon>
        <taxon>Embryophyta</taxon>
        <taxon>Tracheophyta</taxon>
        <taxon>Spermatophyta</taxon>
        <taxon>Magnoliopsida</taxon>
        <taxon>eudicotyledons</taxon>
        <taxon>Gunneridae</taxon>
        <taxon>Pentapetalae</taxon>
        <taxon>asterids</taxon>
        <taxon>campanulids</taxon>
        <taxon>Aquifoliales</taxon>
        <taxon>Aquifoliaceae</taxon>
        <taxon>Ilex</taxon>
    </lineage>
</organism>
<keyword evidence="16" id="KW-1185">Reference proteome</keyword>
<dbReference type="InterPro" id="IPR006554">
    <property type="entry name" value="Helicase-like_DEXD_c2"/>
</dbReference>
<protein>
    <recommendedName>
        <fullName evidence="14">Helicase ATP-binding domain-containing protein</fullName>
    </recommendedName>
</protein>
<dbReference type="AlphaFoldDB" id="A0ABC8TYW6"/>
<dbReference type="Pfam" id="PF06733">
    <property type="entry name" value="DEAD_2"/>
    <property type="match status" value="1"/>
</dbReference>
<dbReference type="GO" id="GO:0005634">
    <property type="term" value="C:nucleus"/>
    <property type="evidence" value="ECO:0007669"/>
    <property type="project" value="UniProtKB-SubCell"/>
</dbReference>
<feature type="compositionally biased region" description="Basic and acidic residues" evidence="13">
    <location>
        <begin position="129"/>
        <end position="139"/>
    </location>
</feature>
<evidence type="ECO:0000256" key="5">
    <source>
        <dbReference type="ARBA" id="ARBA00022741"/>
    </source>
</evidence>
<feature type="compositionally biased region" description="Basic and acidic residues" evidence="13">
    <location>
        <begin position="147"/>
        <end position="156"/>
    </location>
</feature>
<evidence type="ECO:0000256" key="7">
    <source>
        <dbReference type="ARBA" id="ARBA00022806"/>
    </source>
</evidence>
<dbReference type="InterPro" id="IPR045028">
    <property type="entry name" value="DinG/Rad3-like"/>
</dbReference>
<keyword evidence="7" id="KW-0347">Helicase</keyword>
<evidence type="ECO:0000256" key="12">
    <source>
        <dbReference type="ARBA" id="ARBA00023242"/>
    </source>
</evidence>
<keyword evidence="6" id="KW-0378">Hydrolase</keyword>
<accession>A0ABC8TYW6</accession>
<keyword evidence="12" id="KW-0539">Nucleus</keyword>
<evidence type="ECO:0000256" key="9">
    <source>
        <dbReference type="ARBA" id="ARBA00023004"/>
    </source>
</evidence>
<dbReference type="GO" id="GO:0016787">
    <property type="term" value="F:hydrolase activity"/>
    <property type="evidence" value="ECO:0007669"/>
    <property type="project" value="UniProtKB-KW"/>
</dbReference>
<dbReference type="InterPro" id="IPR006555">
    <property type="entry name" value="ATP-dep_Helicase_C"/>
</dbReference>
<evidence type="ECO:0000256" key="8">
    <source>
        <dbReference type="ARBA" id="ARBA00022840"/>
    </source>
</evidence>
<keyword evidence="4" id="KW-0479">Metal-binding</keyword>
<comment type="caution">
    <text evidence="15">The sequence shown here is derived from an EMBL/GenBank/DDBJ whole genome shotgun (WGS) entry which is preliminary data.</text>
</comment>
<name>A0ABC8TYW6_9AQUA</name>
<dbReference type="GO" id="GO:0046872">
    <property type="term" value="F:metal ion binding"/>
    <property type="evidence" value="ECO:0007669"/>
    <property type="project" value="UniProtKB-KW"/>
</dbReference>
<gene>
    <name evidence="15" type="ORF">ILEXP_LOCUS44354</name>
</gene>
<sequence length="924" mass="104608">MEEQSEFKFPAFPYKPYSIQIDFMNALYDSLNKGGIAMLESPTGTGKTLSIICSALQWLVDRKRQPKSDATADLCLKPKYVDQSASDDEPDWMRSFVMNKDNEVSPEKKVKEKKKLGFRSKKNIKKENQERFRDIFTHTEEEEDTDNKEKNNLKEKNGAEVLVGEEFLVEEYESEEESRGQPKRKAGGVSISSSSDEKEDEDRLDDEEEEAHLKIYFCSRTHSQLSQFIKELRKTSLASELKVVLLGSRKMFCVNEGVLFSEVLKLGNSTRINERCLELQKNKKSGVSKMKDLGAGGRIRRTKASTGCPMLRKHKLQRQFRSEISQQEPLDIEDLVHLGRRIETCPYYGSRSMVPTADLVVLPYQSLLSKSSRESLGLDLKNNIIIIDEAHNLADSLISMYDSKITSSQLERVHFHLERYFQRFRNLLGPGNRRYIQTLMVLTRAFLWIFCNEIKDSLCDAEEFSGAKNSFDSSMTINEFLFSLNVDNINLFKLLLYIKESNIIHKVSGYGDRVASLQKDLTFKDSVESSEEGSTLSGFRALIDMLLSLTNNDGDGRIIISRTRSTFPGQQGGYLKYVMLTGEKIFSEIVNQAHAVILAGGTLQPIEETRERLFPWLPSDQMLFFSCGHIVPPENILPVAVSHGPSGQAFDFSYSSRRSSTMIEELGLLLCNLVRVVPEGVVVFFSSFEYEGHVYDAWKASGVLARIMKKKRVFREPRRNTDVEGVLKEYKDTIDALSSADLKDNQVPDNGAILLAVVGGKVSEGINFSDGMGRCIVMVGLPYPSPSDIELMERVKHIEGFSDTTLSRAPKFLVNDECRSGDAQAGFNILRSCKGRGKEYYENLCMKAVNQSIGRAIRHVNDYAAILLVDARYASDSSKGSFSQPTNKLPKWIQSRLISKTGNYGEVHRLLHQFFKFNKNRGVQ</sequence>
<dbReference type="GO" id="GO:0004386">
    <property type="term" value="F:helicase activity"/>
    <property type="evidence" value="ECO:0007669"/>
    <property type="project" value="UniProtKB-KW"/>
</dbReference>
<dbReference type="PANTHER" id="PTHR11472:SF41">
    <property type="entry name" value="ATP-DEPENDENT DNA HELICASE DDX11-RELATED"/>
    <property type="match status" value="1"/>
</dbReference>
<dbReference type="NCBIfam" id="TIGR00604">
    <property type="entry name" value="rad3"/>
    <property type="match status" value="1"/>
</dbReference>
<evidence type="ECO:0000256" key="6">
    <source>
        <dbReference type="ARBA" id="ARBA00022801"/>
    </source>
</evidence>
<dbReference type="InterPro" id="IPR027417">
    <property type="entry name" value="P-loop_NTPase"/>
</dbReference>
<dbReference type="InterPro" id="IPR014001">
    <property type="entry name" value="Helicase_ATP-bd"/>
</dbReference>
<dbReference type="Pfam" id="PF13307">
    <property type="entry name" value="Helicase_C_2"/>
    <property type="match status" value="1"/>
</dbReference>
<keyword evidence="10" id="KW-0411">Iron-sulfur</keyword>
<evidence type="ECO:0000259" key="14">
    <source>
        <dbReference type="PROSITE" id="PS51193"/>
    </source>
</evidence>
<dbReference type="PROSITE" id="PS51193">
    <property type="entry name" value="HELICASE_ATP_BIND_2"/>
    <property type="match status" value="1"/>
</dbReference>
<dbReference type="Gene3D" id="3.40.50.300">
    <property type="entry name" value="P-loop containing nucleotide triphosphate hydrolases"/>
    <property type="match status" value="3"/>
</dbReference>
<evidence type="ECO:0000313" key="15">
    <source>
        <dbReference type="EMBL" id="CAK9174607.1"/>
    </source>
</evidence>
<keyword evidence="9" id="KW-0408">Iron</keyword>
<reference evidence="15 16" key="1">
    <citation type="submission" date="2024-02" db="EMBL/GenBank/DDBJ databases">
        <authorList>
            <person name="Vignale AGUSTIN F."/>
            <person name="Sosa J E."/>
            <person name="Modenutti C."/>
        </authorList>
    </citation>
    <scope>NUCLEOTIDE SEQUENCE [LARGE SCALE GENOMIC DNA]</scope>
</reference>
<comment type="subcellular location">
    <subcellularLocation>
        <location evidence="2">Nucleus</location>
    </subcellularLocation>
</comment>
<dbReference type="SMART" id="SM00487">
    <property type="entry name" value="DEXDc"/>
    <property type="match status" value="1"/>
</dbReference>
<dbReference type="SMART" id="SM00488">
    <property type="entry name" value="DEXDc2"/>
    <property type="match status" value="1"/>
</dbReference>